<dbReference type="InterPro" id="IPR020084">
    <property type="entry name" value="NUDIX_hydrolase_CS"/>
</dbReference>
<dbReference type="PANTHER" id="PTHR43046:SF12">
    <property type="entry name" value="GDP-MANNOSE MANNOSYL HYDROLASE"/>
    <property type="match status" value="1"/>
</dbReference>
<keyword evidence="2" id="KW-0378">Hydrolase</keyword>
<dbReference type="RefSeq" id="WP_185721082.1">
    <property type="nucleotide sequence ID" value="NZ_BAAAWI010000001.1"/>
</dbReference>
<organism evidence="5 6">
    <name type="scientific">Pseudonocardia petroleophila</name>
    <dbReference type="NCBI Taxonomy" id="37331"/>
    <lineage>
        <taxon>Bacteria</taxon>
        <taxon>Bacillati</taxon>
        <taxon>Actinomycetota</taxon>
        <taxon>Actinomycetes</taxon>
        <taxon>Pseudonocardiales</taxon>
        <taxon>Pseudonocardiaceae</taxon>
        <taxon>Pseudonocardia</taxon>
    </lineage>
</organism>
<feature type="domain" description="Nudix hydrolase" evidence="4">
    <location>
        <begin position="8"/>
        <end position="136"/>
    </location>
</feature>
<evidence type="ECO:0000259" key="4">
    <source>
        <dbReference type="PROSITE" id="PS51462"/>
    </source>
</evidence>
<dbReference type="AlphaFoldDB" id="A0A7G7MN99"/>
<evidence type="ECO:0000256" key="1">
    <source>
        <dbReference type="ARBA" id="ARBA00001946"/>
    </source>
</evidence>
<dbReference type="Gene3D" id="3.90.79.10">
    <property type="entry name" value="Nucleoside Triphosphate Pyrophosphohydrolase"/>
    <property type="match status" value="1"/>
</dbReference>
<keyword evidence="3" id="KW-0460">Magnesium</keyword>
<evidence type="ECO:0000256" key="3">
    <source>
        <dbReference type="ARBA" id="ARBA00022842"/>
    </source>
</evidence>
<dbReference type="EMBL" id="CP060131">
    <property type="protein sequence ID" value="QNG54260.1"/>
    <property type="molecule type" value="Genomic_DNA"/>
</dbReference>
<dbReference type="PANTHER" id="PTHR43046">
    <property type="entry name" value="GDP-MANNOSE MANNOSYL HYDROLASE"/>
    <property type="match status" value="1"/>
</dbReference>
<gene>
    <name evidence="5" type="ORF">H6H00_10400</name>
</gene>
<reference evidence="5 6" key="1">
    <citation type="submission" date="2020-08" db="EMBL/GenBank/DDBJ databases">
        <authorList>
            <person name="Mo P."/>
        </authorList>
    </citation>
    <scope>NUCLEOTIDE SEQUENCE [LARGE SCALE GENOMIC DNA]</scope>
    <source>
        <strain evidence="5 6">CGMCC 4.1532</strain>
    </source>
</reference>
<dbReference type="Pfam" id="PF00293">
    <property type="entry name" value="NUDIX"/>
    <property type="match status" value="1"/>
</dbReference>
<dbReference type="KEGG" id="ppel:H6H00_10400"/>
<dbReference type="InterPro" id="IPR000086">
    <property type="entry name" value="NUDIX_hydrolase_dom"/>
</dbReference>
<dbReference type="Proteomes" id="UP000515728">
    <property type="component" value="Chromosome"/>
</dbReference>
<evidence type="ECO:0000256" key="2">
    <source>
        <dbReference type="ARBA" id="ARBA00022801"/>
    </source>
</evidence>
<dbReference type="PROSITE" id="PS51462">
    <property type="entry name" value="NUDIX"/>
    <property type="match status" value="1"/>
</dbReference>
<proteinExistence type="predicted"/>
<protein>
    <submittedName>
        <fullName evidence="5">NUDIX domain-containing protein</fullName>
    </submittedName>
</protein>
<sequence length="153" mass="17013">MEIVDTIARTAAAAAVLFLDADGQVLIVEPTYKPRWEIPGGDVEKGETPRDACVRLLHEELRLDLLPGRLLVVDWAPLVREERVRFVFDGGTLTEAQLDRIELAPDVLTSWAFLSPDELFVMMEPRLVRRVSAAIDARRAGVPTYLEHGLPAG</sequence>
<evidence type="ECO:0000313" key="6">
    <source>
        <dbReference type="Proteomes" id="UP000515728"/>
    </source>
</evidence>
<accession>A0A7G7MN99</accession>
<dbReference type="GO" id="GO:0016787">
    <property type="term" value="F:hydrolase activity"/>
    <property type="evidence" value="ECO:0007669"/>
    <property type="project" value="UniProtKB-KW"/>
</dbReference>
<dbReference type="CDD" id="cd18876">
    <property type="entry name" value="NUDIX_Hydrolase"/>
    <property type="match status" value="1"/>
</dbReference>
<comment type="cofactor">
    <cofactor evidence="1">
        <name>Mg(2+)</name>
        <dbReference type="ChEBI" id="CHEBI:18420"/>
    </cofactor>
</comment>
<keyword evidence="6" id="KW-1185">Reference proteome</keyword>
<dbReference type="PROSITE" id="PS00893">
    <property type="entry name" value="NUDIX_BOX"/>
    <property type="match status" value="1"/>
</dbReference>
<dbReference type="InterPro" id="IPR015797">
    <property type="entry name" value="NUDIX_hydrolase-like_dom_sf"/>
</dbReference>
<dbReference type="SUPFAM" id="SSF55811">
    <property type="entry name" value="Nudix"/>
    <property type="match status" value="1"/>
</dbReference>
<name>A0A7G7MN99_9PSEU</name>
<evidence type="ECO:0000313" key="5">
    <source>
        <dbReference type="EMBL" id="QNG54260.1"/>
    </source>
</evidence>